<keyword evidence="7" id="KW-0227">DNA damage</keyword>
<dbReference type="InterPro" id="IPR057564">
    <property type="entry name" value="HEAT_ATR"/>
</dbReference>
<comment type="catalytic activity">
    <reaction evidence="13">
        <text>L-seryl-[protein] + ATP = O-phospho-L-seryl-[protein] + ADP + H(+)</text>
        <dbReference type="Rhea" id="RHEA:17989"/>
        <dbReference type="Rhea" id="RHEA-COMP:9863"/>
        <dbReference type="Rhea" id="RHEA-COMP:11604"/>
        <dbReference type="ChEBI" id="CHEBI:15378"/>
        <dbReference type="ChEBI" id="CHEBI:29999"/>
        <dbReference type="ChEBI" id="CHEBI:30616"/>
        <dbReference type="ChEBI" id="CHEBI:83421"/>
        <dbReference type="ChEBI" id="CHEBI:456216"/>
        <dbReference type="EC" id="2.7.11.1"/>
    </reaction>
</comment>
<dbReference type="EMBL" id="OOIP01000016">
    <property type="protein sequence ID" value="SPO39855.1"/>
    <property type="molecule type" value="Genomic_DNA"/>
</dbReference>
<evidence type="ECO:0000256" key="8">
    <source>
        <dbReference type="ARBA" id="ARBA00022777"/>
    </source>
</evidence>
<evidence type="ECO:0000256" key="6">
    <source>
        <dbReference type="ARBA" id="ARBA00022741"/>
    </source>
</evidence>
<dbReference type="Pfam" id="PF08064">
    <property type="entry name" value="UME"/>
    <property type="match status" value="1"/>
</dbReference>
<dbReference type="GO" id="GO:0006281">
    <property type="term" value="P:DNA repair"/>
    <property type="evidence" value="ECO:0007669"/>
    <property type="project" value="UniProtKB-KW"/>
</dbReference>
<dbReference type="SUPFAM" id="SSF56112">
    <property type="entry name" value="Protein kinase-like (PK-like)"/>
    <property type="match status" value="1"/>
</dbReference>
<comment type="subcellular location">
    <subcellularLocation>
        <location evidence="1">Nucleus</location>
    </subcellularLocation>
</comment>
<name>A0A5C3F859_9BASI</name>
<dbReference type="InterPro" id="IPR036940">
    <property type="entry name" value="PI3/4_kinase_cat_sf"/>
</dbReference>
<evidence type="ECO:0000256" key="4">
    <source>
        <dbReference type="ARBA" id="ARBA00022527"/>
    </source>
</evidence>
<dbReference type="InterPro" id="IPR050517">
    <property type="entry name" value="DDR_Repair_Kinase"/>
</dbReference>
<feature type="domain" description="PI3K/PI4K catalytic" evidence="15">
    <location>
        <begin position="2321"/>
        <end position="2633"/>
    </location>
</feature>
<keyword evidence="10" id="KW-0234">DNA repair</keyword>
<evidence type="ECO:0000256" key="7">
    <source>
        <dbReference type="ARBA" id="ARBA00022763"/>
    </source>
</evidence>
<feature type="compositionally biased region" description="Low complexity" evidence="14">
    <location>
        <begin position="1"/>
        <end position="15"/>
    </location>
</feature>
<keyword evidence="4" id="KW-0723">Serine/threonine-protein kinase</keyword>
<dbReference type="GO" id="GO:0000077">
    <property type="term" value="P:DNA damage checkpoint signaling"/>
    <property type="evidence" value="ECO:0007669"/>
    <property type="project" value="TreeGrafter"/>
</dbReference>
<dbReference type="Gene3D" id="1.25.40.10">
    <property type="entry name" value="Tetratricopeptide repeat domain"/>
    <property type="match status" value="1"/>
</dbReference>
<dbReference type="Pfam" id="PF23593">
    <property type="entry name" value="HEAT_ATR"/>
    <property type="match status" value="1"/>
</dbReference>
<accession>A0A5C3F859</accession>
<keyword evidence="19" id="KW-1185">Reference proteome</keyword>
<dbReference type="GO" id="GO:0005634">
    <property type="term" value="C:nucleus"/>
    <property type="evidence" value="ECO:0007669"/>
    <property type="project" value="UniProtKB-SubCell"/>
</dbReference>
<evidence type="ECO:0000256" key="2">
    <source>
        <dbReference type="ARBA" id="ARBA00010769"/>
    </source>
</evidence>
<dbReference type="InterPro" id="IPR003151">
    <property type="entry name" value="PIK-rel_kinase_FAT"/>
</dbReference>
<dbReference type="SMART" id="SM01343">
    <property type="entry name" value="FATC"/>
    <property type="match status" value="1"/>
</dbReference>
<evidence type="ECO:0000313" key="18">
    <source>
        <dbReference type="EMBL" id="SPO39855.1"/>
    </source>
</evidence>
<proteinExistence type="inferred from homology"/>
<dbReference type="InterPro" id="IPR011009">
    <property type="entry name" value="Kinase-like_dom_sf"/>
</dbReference>
<feature type="region of interest" description="Disordered" evidence="14">
    <location>
        <begin position="631"/>
        <end position="663"/>
    </location>
</feature>
<evidence type="ECO:0000256" key="11">
    <source>
        <dbReference type="ARBA" id="ARBA00023242"/>
    </source>
</evidence>
<dbReference type="GO" id="GO:0004674">
    <property type="term" value="F:protein serine/threonine kinase activity"/>
    <property type="evidence" value="ECO:0007669"/>
    <property type="project" value="UniProtKB-KW"/>
</dbReference>
<evidence type="ECO:0000259" key="16">
    <source>
        <dbReference type="PROSITE" id="PS51189"/>
    </source>
</evidence>
<protein>
    <recommendedName>
        <fullName evidence="3">non-specific serine/threonine protein kinase</fullName>
        <ecNumber evidence="3">2.7.11.1</ecNumber>
    </recommendedName>
</protein>
<dbReference type="InterPro" id="IPR056802">
    <property type="entry name" value="ATR-like_M-HEAT"/>
</dbReference>
<dbReference type="PANTHER" id="PTHR11139:SF125">
    <property type="entry name" value="SERINE_THREONINE-PROTEIN KINASE MEC1"/>
    <property type="match status" value="1"/>
</dbReference>
<dbReference type="PROSITE" id="PS50290">
    <property type="entry name" value="PI3_4_KINASE_3"/>
    <property type="match status" value="1"/>
</dbReference>
<comment type="similarity">
    <text evidence="2">Belongs to the PI3/PI4-kinase family. ATM subfamily.</text>
</comment>
<dbReference type="InterPro" id="IPR018936">
    <property type="entry name" value="PI3/4_kinase_CS"/>
</dbReference>
<dbReference type="Pfam" id="PF02259">
    <property type="entry name" value="FAT"/>
    <property type="match status" value="1"/>
</dbReference>
<dbReference type="InterPro" id="IPR000403">
    <property type="entry name" value="PI3/4_kinase_cat_dom"/>
</dbReference>
<evidence type="ECO:0000256" key="10">
    <source>
        <dbReference type="ARBA" id="ARBA00023204"/>
    </source>
</evidence>
<dbReference type="OrthoDB" id="381190at2759"/>
<feature type="region of interest" description="Disordered" evidence="14">
    <location>
        <begin position="1"/>
        <end position="29"/>
    </location>
</feature>
<dbReference type="SUPFAM" id="SSF48452">
    <property type="entry name" value="TPR-like"/>
    <property type="match status" value="1"/>
</dbReference>
<evidence type="ECO:0000256" key="1">
    <source>
        <dbReference type="ARBA" id="ARBA00004123"/>
    </source>
</evidence>
<gene>
    <name evidence="18" type="ORF">PSFLO_05336</name>
</gene>
<dbReference type="Pfam" id="PF00454">
    <property type="entry name" value="PI3_PI4_kinase"/>
    <property type="match status" value="1"/>
</dbReference>
<feature type="region of interest" description="Disordered" evidence="14">
    <location>
        <begin position="586"/>
        <end position="606"/>
    </location>
</feature>
<keyword evidence="8 18" id="KW-0418">Kinase</keyword>
<dbReference type="PROSITE" id="PS00916">
    <property type="entry name" value="PI3_4_KINASE_2"/>
    <property type="match status" value="1"/>
</dbReference>
<dbReference type="SUPFAM" id="SSF48371">
    <property type="entry name" value="ARM repeat"/>
    <property type="match status" value="1"/>
</dbReference>
<keyword evidence="6" id="KW-0547">Nucleotide-binding</keyword>
<evidence type="ECO:0000256" key="9">
    <source>
        <dbReference type="ARBA" id="ARBA00022840"/>
    </source>
</evidence>
<dbReference type="PANTHER" id="PTHR11139">
    <property type="entry name" value="ATAXIA TELANGIECTASIA MUTATED ATM -RELATED"/>
    <property type="match status" value="1"/>
</dbReference>
<dbReference type="GO" id="GO:0005524">
    <property type="term" value="F:ATP binding"/>
    <property type="evidence" value="ECO:0007669"/>
    <property type="project" value="UniProtKB-KW"/>
</dbReference>
<keyword evidence="9" id="KW-0067">ATP-binding</keyword>
<dbReference type="InterPro" id="IPR012993">
    <property type="entry name" value="UME"/>
</dbReference>
<evidence type="ECO:0000256" key="13">
    <source>
        <dbReference type="ARBA" id="ARBA00048679"/>
    </source>
</evidence>
<evidence type="ECO:0000256" key="12">
    <source>
        <dbReference type="ARBA" id="ARBA00047899"/>
    </source>
</evidence>
<sequence>MPAATANVAAAPHSASEADHPGRVNDGDRSAKVLDNVLHAILGQLAGGTDGSAVTGNKRHAVTDAPSAAAFEAASQLVARDMVDARATDTGAAAGVDRSQDDTASQEANAHMLNRLLVNRLVVPLTDLRSKSYALLRSDPDRKAITMSRVLETLEATMRASPKFLEHLFVCQQPHAAAGAGPARFHNTTFDVWLAPRLLAASAAAATLLVSRSSSATDASAPLLDSMHRTTVRVLASVLEISLDSLNQVDNVRLVLIESLRAAVQALSKVGSPSFMPEVVLPPAILVGLDHRGSGVDRSDVDADNLEVRFFSSDRHPRGFRLSSRQDRPKPSDQLVAGMAADPSASSSFSFRLMDDPECNLRRQITAHALLLAAIELCLCVSSHFPSETRDLGDLAVQLLLSSWQFDSLATRAGARQHPQGLPWQLHAWRLDVVVTHIDAIHRQSPIAASRLMALLAMTLAHAVEGGLADDSSPESAANDVHQEAALLQALKRAVDAMRTSDGPARDGFLAQLHPHCASLVREVVHSLSQEELDRLIGEHDDAGKSALHTVAAKKSCVMAAVLLILEGGSRVAAKQETELRRFGDERLSWDQEGTEEPSSDTLPQRYMFAGISRSDAERLLAVLAGQRHAPIATSSRKRKRESSSHTAGPDGRTGKNSTASSDGNAVSIQDVLAHFEAYGPDLASLQAGLSTTALKEAGHLLPRCRLEAALACATAGTLRRLEASSRADGLSEESSLWRCISCDEGQELGEGDAAGRPPQALAPSVVAAWVSFTGRMLSGQLPFAAPCLDALRRLILHASDEAVWAIVDERIAAIVAMGLEHRMRSARLATGDMATAFLSRIVAVATRLNVEAEVRRQRIWNVAGKPFGLLDSLRPKLQEAAIFAVASLVSVPDDHLQGSCLLSLTLKLSCPNPLLRALAHTQIVQLAARRRCTTFQLLRPHLGLISTRIVDLFSSMPDLWTGVLNLLKMTQQGFFNATIEYTLPHLIDMICSGAGTGDEGRRMVELIARALGTSVAKMCLNHITAIFKYVFLRMSAKRTEAFAVLLDLIAIDAANMKSLLRSRQHDVVGYLVVKLGDVATRTSAYEGLEYIEETINDSAAAHRQRGQQQQANNKQRVARFLRDEILAVLAWVNQELMGEHGKRSVSERAQAARSIGALVEIIGPPISAVTPQIMATLNSTLQAPGLAQSTLESWRVFITTMKFDDIGPFVGQTAAALLSAWPHLDPASRELATAILRYLVVDNAEHLTSFIKDIPSLDSLDAEIPTIARKLRGLRDGWNPDSRLKNILDRAAHENSAICLQSLHELRTFLSEEKEYVQNLTSGDAFGPLVGDCVRTLFAAAAKSDSLQDDIRSLCFDCLGAIGAVDPDRFDSSFDEPIRTMLHNLEDPDESIDFAIHLIRDLLVPAFRATDDTGHQSALAYAIQELLKVCGFTPAVLASGSSARPVSVKTRQRWSDLPQATLDTVIPLLDSKYMVQVGRLTIRETPIYLHTRSYREWLQGWANQLISGITDEKAISVFGIFRIAIRDQDITIARQILPHVLLHTLISGSDQAKGDIQLEFNAVLTDQVDPKTGYDAERRLLSAQTIFGLMDHLGVWMRLKRQSISKLSRRGRLPKAEEALSSVESLTASISQELTAQASLQCKAYARSLLNFEQRIRSLKTDSGRQDGELQTYYEHLHQIYASLDEPDGMEGISTRVVSPSLEHQIREHESTGRWTSAQSCWEVELQQRPDDASLHVGLLRCLRSLGHYDTMRTHIRGALSVHPEWEPLLASFQVEGACILGDWEQLESSLSREPTADSPEHAIGRAILAMRSKDSGSFDAVITDARRQLGKPIVAAGKGSYSSMYDVVLQLHMLHELQLIRGAHEGIMLPSASANALNRSLTSRLNATLPSFRTREPILSLRRTAFSAIELNPALRTEVGNAWIATAKIARRAGHRQTAYSAMLQATQCQAPFAFIQRVKLLALDEQTHKAIQDLNNSIQSVAAAVAPNTNATATAGAGAPTDSTAGARAVQIDRTAYAKACLLRARLLDATFRYGPTEVYERYKEAVTEHPSSEKMLYYFGHYQDTHERVLPNPLMQRFNVCKALLRSAQVGTKYFYRTLPRVLTIWMEVAGDPAIIKATSSRSASSSASASVQENVDTFRKLNQLMAKYSRKLLPFQWLAVFPQLVARIVQKNDEAWRVLLDIIVQVVLAYPQQAMWSMVAGSNSKDGERRKRFGQIVATVGSKAPATHPNLKEVMRIVTGSQSLAKELLRLCDYDVPRQTTVLSTDEQFPGLQNAAASCELLLPLQSSMTISLPSNNVVTAEHRPFAPNLPMIAGFEDRIEVMNSLQKPRKMIILGSDGRQYPFLCKPKDDLRKDARLMEFDGMINKLLQSNAESRKRKLYVRTYAVLILNEEHGLIEWVAHTVGLRHVLTRLYNARGLAIYNHDIRKNMDEARLAHDSKTTEVIFETKVLANFPPVFHEWFLATFPEPSAWLSARSSYARTAAVMSMVGFVLGLGDRHGENILFDASSGDTVHVDLNCLFDKGQKFEIPERVPFRLTHNMVDAFGVTGCEGVFRKSAEVTMTILRENRDSLMSVLEAMVHDPLGEWGAPEERARSKNSARPDPRVAEARRALDPVANKLDGRIYRLGEREPTPPYSTNNLVDSLIKEATSSNNLAKMYVGWSSWL</sequence>
<dbReference type="Gene3D" id="1.10.1070.11">
    <property type="entry name" value="Phosphatidylinositol 3-/4-kinase, catalytic domain"/>
    <property type="match status" value="1"/>
</dbReference>
<feature type="domain" description="FATC" evidence="17">
    <location>
        <begin position="2639"/>
        <end position="2671"/>
    </location>
</feature>
<evidence type="ECO:0000256" key="3">
    <source>
        <dbReference type="ARBA" id="ARBA00012513"/>
    </source>
</evidence>
<dbReference type="Pfam" id="PF25030">
    <property type="entry name" value="M-HEAT_ATR"/>
    <property type="match status" value="1"/>
</dbReference>
<reference evidence="18 19" key="1">
    <citation type="submission" date="2018-03" db="EMBL/GenBank/DDBJ databases">
        <authorList>
            <person name="Guldener U."/>
        </authorList>
    </citation>
    <scope>NUCLEOTIDE SEQUENCE [LARGE SCALE GENOMIC DNA]</scope>
    <source>
        <strain evidence="18 19">DAOM196992</strain>
    </source>
</reference>
<dbReference type="InterPro" id="IPR003152">
    <property type="entry name" value="FATC_dom"/>
</dbReference>
<dbReference type="PROSITE" id="PS51190">
    <property type="entry name" value="FATC"/>
    <property type="match status" value="1"/>
</dbReference>
<evidence type="ECO:0000256" key="5">
    <source>
        <dbReference type="ARBA" id="ARBA00022679"/>
    </source>
</evidence>
<dbReference type="InterPro" id="IPR011990">
    <property type="entry name" value="TPR-like_helical_dom_sf"/>
</dbReference>
<dbReference type="GO" id="GO:0005694">
    <property type="term" value="C:chromosome"/>
    <property type="evidence" value="ECO:0007669"/>
    <property type="project" value="TreeGrafter"/>
</dbReference>
<dbReference type="Pfam" id="PF02260">
    <property type="entry name" value="FATC"/>
    <property type="match status" value="1"/>
</dbReference>
<evidence type="ECO:0000259" key="17">
    <source>
        <dbReference type="PROSITE" id="PS51190"/>
    </source>
</evidence>
<dbReference type="CDD" id="cd00892">
    <property type="entry name" value="PIKKc_ATR"/>
    <property type="match status" value="1"/>
</dbReference>
<dbReference type="EC" id="2.7.11.1" evidence="3"/>
<evidence type="ECO:0000259" key="15">
    <source>
        <dbReference type="PROSITE" id="PS50290"/>
    </source>
</evidence>
<dbReference type="InterPro" id="IPR011989">
    <property type="entry name" value="ARM-like"/>
</dbReference>
<comment type="catalytic activity">
    <reaction evidence="12">
        <text>L-threonyl-[protein] + ATP = O-phospho-L-threonyl-[protein] + ADP + H(+)</text>
        <dbReference type="Rhea" id="RHEA:46608"/>
        <dbReference type="Rhea" id="RHEA-COMP:11060"/>
        <dbReference type="Rhea" id="RHEA-COMP:11605"/>
        <dbReference type="ChEBI" id="CHEBI:15378"/>
        <dbReference type="ChEBI" id="CHEBI:30013"/>
        <dbReference type="ChEBI" id="CHEBI:30616"/>
        <dbReference type="ChEBI" id="CHEBI:61977"/>
        <dbReference type="ChEBI" id="CHEBI:456216"/>
        <dbReference type="EC" id="2.7.11.1"/>
    </reaction>
</comment>
<dbReference type="GO" id="GO:0000723">
    <property type="term" value="P:telomere maintenance"/>
    <property type="evidence" value="ECO:0007669"/>
    <property type="project" value="TreeGrafter"/>
</dbReference>
<dbReference type="Gene3D" id="3.30.1010.10">
    <property type="entry name" value="Phosphatidylinositol 3-kinase Catalytic Subunit, Chain A, domain 4"/>
    <property type="match status" value="1"/>
</dbReference>
<evidence type="ECO:0000313" key="19">
    <source>
        <dbReference type="Proteomes" id="UP000323386"/>
    </source>
</evidence>
<dbReference type="SMART" id="SM00802">
    <property type="entry name" value="UME"/>
    <property type="match status" value="1"/>
</dbReference>
<dbReference type="Gene3D" id="1.25.10.10">
    <property type="entry name" value="Leucine-rich Repeat Variant"/>
    <property type="match status" value="1"/>
</dbReference>
<dbReference type="InterPro" id="IPR016024">
    <property type="entry name" value="ARM-type_fold"/>
</dbReference>
<dbReference type="SMART" id="SM00146">
    <property type="entry name" value="PI3Kc"/>
    <property type="match status" value="1"/>
</dbReference>
<dbReference type="InterPro" id="IPR014009">
    <property type="entry name" value="PIK_FAT"/>
</dbReference>
<feature type="domain" description="FAT" evidence="16">
    <location>
        <begin position="1635"/>
        <end position="2209"/>
    </location>
</feature>
<keyword evidence="5" id="KW-0808">Transferase</keyword>
<dbReference type="PROSITE" id="PS51189">
    <property type="entry name" value="FAT"/>
    <property type="match status" value="1"/>
</dbReference>
<organism evidence="18 19">
    <name type="scientific">Pseudozyma flocculosa</name>
    <dbReference type="NCBI Taxonomy" id="84751"/>
    <lineage>
        <taxon>Eukaryota</taxon>
        <taxon>Fungi</taxon>
        <taxon>Dikarya</taxon>
        <taxon>Basidiomycota</taxon>
        <taxon>Ustilaginomycotina</taxon>
        <taxon>Ustilaginomycetes</taxon>
        <taxon>Ustilaginales</taxon>
        <taxon>Ustilaginaceae</taxon>
        <taxon>Pseudozyma</taxon>
    </lineage>
</organism>
<evidence type="ECO:0000256" key="14">
    <source>
        <dbReference type="SAM" id="MobiDB-lite"/>
    </source>
</evidence>
<feature type="compositionally biased region" description="Basic and acidic residues" evidence="14">
    <location>
        <begin position="16"/>
        <end position="29"/>
    </location>
</feature>
<keyword evidence="11" id="KW-0539">Nucleus</keyword>
<dbReference type="Proteomes" id="UP000323386">
    <property type="component" value="Unassembled WGS sequence"/>
</dbReference>